<evidence type="ECO:0000313" key="2">
    <source>
        <dbReference type="EMBL" id="RXH98330.1"/>
    </source>
</evidence>
<dbReference type="EMBL" id="RDQH01000331">
    <property type="protein sequence ID" value="RXH98330.1"/>
    <property type="molecule type" value="Genomic_DNA"/>
</dbReference>
<dbReference type="Proteomes" id="UP000290289">
    <property type="component" value="Chromosome 5"/>
</dbReference>
<sequence>MTFLKIFLVAVFLMVFLMNMQSSEACRVLHGDEKFMHQMKNDVLHQMDRPFFPLIRQILRGTTPSGAVFLVNMHLYEACRILPGQGKSTMMKKDVLQSRGTTVNYFHLNQIIKQVLQKAPAPPSGTPNPTGP</sequence>
<dbReference type="AlphaFoldDB" id="A0A498JSB4"/>
<keyword evidence="3" id="KW-1185">Reference proteome</keyword>
<proteinExistence type="predicted"/>
<reference evidence="2 3" key="1">
    <citation type="submission" date="2018-10" db="EMBL/GenBank/DDBJ databases">
        <title>A high-quality apple genome assembly.</title>
        <authorList>
            <person name="Hu J."/>
        </authorList>
    </citation>
    <scope>NUCLEOTIDE SEQUENCE [LARGE SCALE GENOMIC DNA]</scope>
    <source>
        <strain evidence="3">cv. HFTH1</strain>
        <tissue evidence="2">Young leaf</tissue>
    </source>
</reference>
<comment type="caution">
    <text evidence="2">The sequence shown here is derived from an EMBL/GenBank/DDBJ whole genome shotgun (WGS) entry which is preliminary data.</text>
</comment>
<feature type="chain" id="PRO_5019843043" evidence="1">
    <location>
        <begin position="26"/>
        <end position="132"/>
    </location>
</feature>
<feature type="signal peptide" evidence="1">
    <location>
        <begin position="1"/>
        <end position="25"/>
    </location>
</feature>
<organism evidence="2 3">
    <name type="scientific">Malus domestica</name>
    <name type="common">Apple</name>
    <name type="synonym">Pyrus malus</name>
    <dbReference type="NCBI Taxonomy" id="3750"/>
    <lineage>
        <taxon>Eukaryota</taxon>
        <taxon>Viridiplantae</taxon>
        <taxon>Streptophyta</taxon>
        <taxon>Embryophyta</taxon>
        <taxon>Tracheophyta</taxon>
        <taxon>Spermatophyta</taxon>
        <taxon>Magnoliopsida</taxon>
        <taxon>eudicotyledons</taxon>
        <taxon>Gunneridae</taxon>
        <taxon>Pentapetalae</taxon>
        <taxon>rosids</taxon>
        <taxon>fabids</taxon>
        <taxon>Rosales</taxon>
        <taxon>Rosaceae</taxon>
        <taxon>Amygdaloideae</taxon>
        <taxon>Maleae</taxon>
        <taxon>Malus</taxon>
    </lineage>
</organism>
<gene>
    <name evidence="2" type="ORF">DVH24_010655</name>
</gene>
<protein>
    <submittedName>
        <fullName evidence="2">Uncharacterized protein</fullName>
    </submittedName>
</protein>
<accession>A0A498JSB4</accession>
<evidence type="ECO:0000256" key="1">
    <source>
        <dbReference type="SAM" id="SignalP"/>
    </source>
</evidence>
<keyword evidence="1" id="KW-0732">Signal</keyword>
<name>A0A498JSB4_MALDO</name>
<evidence type="ECO:0000313" key="3">
    <source>
        <dbReference type="Proteomes" id="UP000290289"/>
    </source>
</evidence>